<evidence type="ECO:0000313" key="4">
    <source>
        <dbReference type="EMBL" id="KJA18602.1"/>
    </source>
</evidence>
<sequence length="452" mass="50401">MLSNALAGNDTDESASFLCAFCSAELCSLSIAQREAHYDLHLNDDSAELHEALPVKSSPNILPKKKLRWGKQSDTFWYAGLDTPPPRNYVPAGLIHVLRKGLAKGHNRGNIRRAALCVENAVLIHREVWDAQWGCGYRNFLMACATLMNQKQQLGYFSLLDSPIPPSVRNLQTWIESAWEEGFDAEGKKDLKELIGTRKWIGTADIWVAFVSRRIPAQLVDFDLQNKSEGMEIQAIGTDALIDWVVEYFTPKGSQEKATNAFDSLKVSSIMSTNKMPLILQHAGHSRTVVGYEIDKKGATNLLIFDPALVCQISCSSARSVLLSLSFPLTANSNIGAIPTAPAKNQMENSHILKRKRSMDSSLNKPTVDENGKIIPSESPARFSTSVKNSLSKVGVGRKIDPDLYEIVKKFRLEPKKLQKKKQYQILYFPVTAPLSETERKQKRQVTSIKIT</sequence>
<dbReference type="GO" id="GO:0016787">
    <property type="term" value="F:hydrolase activity"/>
    <property type="evidence" value="ECO:0007669"/>
    <property type="project" value="UniProtKB-KW"/>
</dbReference>
<evidence type="ECO:0000256" key="1">
    <source>
        <dbReference type="ARBA" id="ARBA00022801"/>
    </source>
</evidence>
<evidence type="ECO:0000256" key="2">
    <source>
        <dbReference type="SAM" id="MobiDB-lite"/>
    </source>
</evidence>
<dbReference type="STRING" id="945553.A0A0D2KVB7"/>
<organism evidence="4 5">
    <name type="scientific">Hypholoma sublateritium (strain FD-334 SS-4)</name>
    <dbReference type="NCBI Taxonomy" id="945553"/>
    <lineage>
        <taxon>Eukaryota</taxon>
        <taxon>Fungi</taxon>
        <taxon>Dikarya</taxon>
        <taxon>Basidiomycota</taxon>
        <taxon>Agaricomycotina</taxon>
        <taxon>Agaricomycetes</taxon>
        <taxon>Agaricomycetidae</taxon>
        <taxon>Agaricales</taxon>
        <taxon>Agaricineae</taxon>
        <taxon>Strophariaceae</taxon>
        <taxon>Hypholoma</taxon>
    </lineage>
</organism>
<name>A0A0D2KVB7_HYPSF</name>
<feature type="region of interest" description="Disordered" evidence="2">
    <location>
        <begin position="356"/>
        <end position="376"/>
    </location>
</feature>
<dbReference type="Proteomes" id="UP000054270">
    <property type="component" value="Unassembled WGS sequence"/>
</dbReference>
<proteinExistence type="predicted"/>
<feature type="domain" description="UFSP1/2/DUB catalytic" evidence="3">
    <location>
        <begin position="125"/>
        <end position="310"/>
    </location>
</feature>
<dbReference type="AlphaFoldDB" id="A0A0D2KVB7"/>
<keyword evidence="1" id="KW-0378">Hydrolase</keyword>
<evidence type="ECO:0000259" key="3">
    <source>
        <dbReference type="Pfam" id="PF07910"/>
    </source>
</evidence>
<dbReference type="InterPro" id="IPR012462">
    <property type="entry name" value="UFSP1/2_DUB_cat"/>
</dbReference>
<dbReference type="EMBL" id="KN817587">
    <property type="protein sequence ID" value="KJA18602.1"/>
    <property type="molecule type" value="Genomic_DNA"/>
</dbReference>
<reference evidence="5" key="1">
    <citation type="submission" date="2014-04" db="EMBL/GenBank/DDBJ databases">
        <title>Evolutionary Origins and Diversification of the Mycorrhizal Mutualists.</title>
        <authorList>
            <consortium name="DOE Joint Genome Institute"/>
            <consortium name="Mycorrhizal Genomics Consortium"/>
            <person name="Kohler A."/>
            <person name="Kuo A."/>
            <person name="Nagy L.G."/>
            <person name="Floudas D."/>
            <person name="Copeland A."/>
            <person name="Barry K.W."/>
            <person name="Cichocki N."/>
            <person name="Veneault-Fourrey C."/>
            <person name="LaButti K."/>
            <person name="Lindquist E.A."/>
            <person name="Lipzen A."/>
            <person name="Lundell T."/>
            <person name="Morin E."/>
            <person name="Murat C."/>
            <person name="Riley R."/>
            <person name="Ohm R."/>
            <person name="Sun H."/>
            <person name="Tunlid A."/>
            <person name="Henrissat B."/>
            <person name="Grigoriev I.V."/>
            <person name="Hibbett D.S."/>
            <person name="Martin F."/>
        </authorList>
    </citation>
    <scope>NUCLEOTIDE SEQUENCE [LARGE SCALE GENOMIC DNA]</scope>
    <source>
        <strain evidence="5">FD-334 SS-4</strain>
    </source>
</reference>
<evidence type="ECO:0000313" key="5">
    <source>
        <dbReference type="Proteomes" id="UP000054270"/>
    </source>
</evidence>
<dbReference type="Pfam" id="PF07910">
    <property type="entry name" value="Peptidase_C78"/>
    <property type="match status" value="1"/>
</dbReference>
<keyword evidence="5" id="KW-1185">Reference proteome</keyword>
<protein>
    <recommendedName>
        <fullName evidence="3">UFSP1/2/DUB catalytic domain-containing protein</fullName>
    </recommendedName>
</protein>
<accession>A0A0D2KVB7</accession>
<dbReference type="OrthoDB" id="288987at2759"/>
<dbReference type="OMA" id="RNFLMLC"/>
<gene>
    <name evidence="4" type="ORF">HYPSUDRAFT_144808</name>
</gene>
<dbReference type="Gene3D" id="3.90.70.130">
    <property type="match status" value="1"/>
</dbReference>